<feature type="region of interest" description="Disordered" evidence="1">
    <location>
        <begin position="59"/>
        <end position="81"/>
    </location>
</feature>
<reference evidence="2 3" key="1">
    <citation type="submission" date="2017-04" db="EMBL/GenBank/DDBJ databases">
        <title>Novel microbial lineages endemic to geothermal iron-oxide mats fill important gaps in the evolutionary history of Archaea.</title>
        <authorList>
            <person name="Jay Z.J."/>
            <person name="Beam J.P."/>
            <person name="Dlakic M."/>
            <person name="Rusch D.B."/>
            <person name="Kozubal M.A."/>
            <person name="Inskeep W.P."/>
        </authorList>
    </citation>
    <scope>NUCLEOTIDE SEQUENCE [LARGE SCALE GENOMIC DNA]</scope>
    <source>
        <strain evidence="2">BE_D</strain>
    </source>
</reference>
<accession>A0A2R6C4N8</accession>
<feature type="compositionally biased region" description="Polar residues" evidence="1">
    <location>
        <begin position="72"/>
        <end position="81"/>
    </location>
</feature>
<dbReference type="EMBL" id="NEXF01000650">
    <property type="protein sequence ID" value="PSO05824.1"/>
    <property type="molecule type" value="Genomic_DNA"/>
</dbReference>
<name>A0A2R6C4N8_9ARCH</name>
<protein>
    <submittedName>
        <fullName evidence="2">Uncharacterized protein</fullName>
    </submittedName>
</protein>
<sequence length="100" mass="10165">MVDVVLGSPLPLTSESGYRGPGSVGITGLPTSGDTFFSVCVGILGASPVVLHGEWGRPRTTPAASCRRPPTAAQTYTGQPATTRHHTLITSVIGCSLSSG</sequence>
<evidence type="ECO:0000313" key="2">
    <source>
        <dbReference type="EMBL" id="PSO05824.1"/>
    </source>
</evidence>
<dbReference type="Proteomes" id="UP000242015">
    <property type="component" value="Unassembled WGS sequence"/>
</dbReference>
<gene>
    <name evidence="2" type="ORF">B9Q04_18625</name>
</gene>
<comment type="caution">
    <text evidence="2">The sequence shown here is derived from an EMBL/GenBank/DDBJ whole genome shotgun (WGS) entry which is preliminary data.</text>
</comment>
<evidence type="ECO:0000256" key="1">
    <source>
        <dbReference type="SAM" id="MobiDB-lite"/>
    </source>
</evidence>
<dbReference type="AlphaFoldDB" id="A0A2R6C4N8"/>
<proteinExistence type="predicted"/>
<evidence type="ECO:0000313" key="3">
    <source>
        <dbReference type="Proteomes" id="UP000242015"/>
    </source>
</evidence>
<organism evidence="2 3">
    <name type="scientific">Candidatus Marsarchaeota G2 archaeon BE_D</name>
    <dbReference type="NCBI Taxonomy" id="1978158"/>
    <lineage>
        <taxon>Archaea</taxon>
        <taxon>Candidatus Marsarchaeota</taxon>
        <taxon>Candidatus Marsarchaeota group 2</taxon>
    </lineage>
</organism>